<sequence length="184" mass="20233">MIKLLLLDKDGTLISPKAGHKFVEHPADQKLIKGVAKTIAQYAAEGWTIAIVSNQGRCNTVNPDTGETYKKLEEAIDEMKFCMKLIPEVSRAMFCPDMKGVQAWEILQLPDHLGVFDCLKKRAGVQNSGLFRKPNPGMLLYTMQEIGAEAQDCLMVGDLESDEAAALAAGVPFMYVGKWLNLSS</sequence>
<dbReference type="PANTHER" id="PTHR42891:SF1">
    <property type="entry name" value="D-GLYCERO-BETA-D-MANNO-HEPTOSE-1,7-BISPHOSPHATE 7-PHOSPHATASE"/>
    <property type="match status" value="1"/>
</dbReference>
<dbReference type="InterPro" id="IPR036412">
    <property type="entry name" value="HAD-like_sf"/>
</dbReference>
<dbReference type="InterPro" id="IPR023214">
    <property type="entry name" value="HAD_sf"/>
</dbReference>
<evidence type="ECO:0000313" key="2">
    <source>
        <dbReference type="Proteomes" id="UP000757435"/>
    </source>
</evidence>
<name>A0A951QGW1_9CYAN</name>
<proteinExistence type="predicted"/>
<keyword evidence="1" id="KW-0378">Hydrolase</keyword>
<dbReference type="PANTHER" id="PTHR42891">
    <property type="entry name" value="D-GLYCERO-BETA-D-MANNO-HEPTOSE-1,7-BISPHOSPHATE 7-PHOSPHATASE"/>
    <property type="match status" value="1"/>
</dbReference>
<reference evidence="1" key="1">
    <citation type="submission" date="2021-05" db="EMBL/GenBank/DDBJ databases">
        <authorList>
            <person name="Pietrasiak N."/>
            <person name="Ward R."/>
            <person name="Stajich J.E."/>
            <person name="Kurbessoian T."/>
        </authorList>
    </citation>
    <scope>NUCLEOTIDE SEQUENCE</scope>
    <source>
        <strain evidence="1">UHER 2000/2452</strain>
    </source>
</reference>
<dbReference type="GO" id="GO:0016791">
    <property type="term" value="F:phosphatase activity"/>
    <property type="evidence" value="ECO:0007669"/>
    <property type="project" value="InterPro"/>
</dbReference>
<evidence type="ECO:0000313" key="1">
    <source>
        <dbReference type="EMBL" id="MBW4662156.1"/>
    </source>
</evidence>
<dbReference type="InterPro" id="IPR013954">
    <property type="entry name" value="PNK3P"/>
</dbReference>
<comment type="caution">
    <text evidence="1">The sequence shown here is derived from an EMBL/GenBank/DDBJ whole genome shotgun (WGS) entry which is preliminary data.</text>
</comment>
<dbReference type="EMBL" id="JAHHHD010000060">
    <property type="protein sequence ID" value="MBW4662156.1"/>
    <property type="molecule type" value="Genomic_DNA"/>
</dbReference>
<dbReference type="Proteomes" id="UP000757435">
    <property type="component" value="Unassembled WGS sequence"/>
</dbReference>
<dbReference type="SUPFAM" id="SSF56784">
    <property type="entry name" value="HAD-like"/>
    <property type="match status" value="1"/>
</dbReference>
<dbReference type="Gene3D" id="3.40.50.1000">
    <property type="entry name" value="HAD superfamily/HAD-like"/>
    <property type="match status" value="1"/>
</dbReference>
<reference evidence="1" key="2">
    <citation type="journal article" date="2022" name="Microbiol. Resour. Announc.">
        <title>Metagenome Sequencing to Explore Phylogenomics of Terrestrial Cyanobacteria.</title>
        <authorList>
            <person name="Ward R.D."/>
            <person name="Stajich J.E."/>
            <person name="Johansen J.R."/>
            <person name="Huntemann M."/>
            <person name="Clum A."/>
            <person name="Foster B."/>
            <person name="Foster B."/>
            <person name="Roux S."/>
            <person name="Palaniappan K."/>
            <person name="Varghese N."/>
            <person name="Mukherjee S."/>
            <person name="Reddy T.B.K."/>
            <person name="Daum C."/>
            <person name="Copeland A."/>
            <person name="Chen I.A."/>
            <person name="Ivanova N.N."/>
            <person name="Kyrpides N.C."/>
            <person name="Shapiro N."/>
            <person name="Eloe-Fadrosh E.A."/>
            <person name="Pietrasiak N."/>
        </authorList>
    </citation>
    <scope>NUCLEOTIDE SEQUENCE</scope>
    <source>
        <strain evidence="1">UHER 2000/2452</strain>
    </source>
</reference>
<dbReference type="Pfam" id="PF08645">
    <property type="entry name" value="PNK3P"/>
    <property type="match status" value="1"/>
</dbReference>
<organism evidence="1 2">
    <name type="scientific">Drouetiella hepatica Uher 2000/2452</name>
    <dbReference type="NCBI Taxonomy" id="904376"/>
    <lineage>
        <taxon>Bacteria</taxon>
        <taxon>Bacillati</taxon>
        <taxon>Cyanobacteriota</taxon>
        <taxon>Cyanophyceae</taxon>
        <taxon>Oculatellales</taxon>
        <taxon>Oculatellaceae</taxon>
        <taxon>Drouetiella</taxon>
    </lineage>
</organism>
<dbReference type="GO" id="GO:0005975">
    <property type="term" value="P:carbohydrate metabolic process"/>
    <property type="evidence" value="ECO:0007669"/>
    <property type="project" value="InterPro"/>
</dbReference>
<dbReference type="AlphaFoldDB" id="A0A951QGW1"/>
<accession>A0A951QGW1</accession>
<dbReference type="InterPro" id="IPR004446">
    <property type="entry name" value="Heptose_bisP_phosphatase"/>
</dbReference>
<gene>
    <name evidence="1" type="ORF">KME15_26170</name>
</gene>
<protein>
    <submittedName>
        <fullName evidence="1">HAD family hydrolase</fullName>
    </submittedName>
</protein>